<protein>
    <submittedName>
        <fullName evidence="5">CHRD domain-containing protein</fullName>
    </submittedName>
</protein>
<evidence type="ECO:0000256" key="1">
    <source>
        <dbReference type="ARBA" id="ARBA00010457"/>
    </source>
</evidence>
<feature type="domain" description="CHRD" evidence="4">
    <location>
        <begin position="187"/>
        <end position="276"/>
    </location>
</feature>
<evidence type="ECO:0000256" key="2">
    <source>
        <dbReference type="SAM" id="MobiDB-lite"/>
    </source>
</evidence>
<dbReference type="InterPro" id="IPR010895">
    <property type="entry name" value="CHRD"/>
</dbReference>
<comment type="caution">
    <text evidence="5">The sequence shown here is derived from an EMBL/GenBank/DDBJ whole genome shotgun (WGS) entry which is preliminary data.</text>
</comment>
<evidence type="ECO:0000313" key="6">
    <source>
        <dbReference type="Proteomes" id="UP001300745"/>
    </source>
</evidence>
<proteinExistence type="inferred from homology"/>
<dbReference type="PROSITE" id="PS51257">
    <property type="entry name" value="PROKAR_LIPOPROTEIN"/>
    <property type="match status" value="1"/>
</dbReference>
<dbReference type="Pfam" id="PF07452">
    <property type="entry name" value="CHRD"/>
    <property type="match status" value="2"/>
</dbReference>
<evidence type="ECO:0000256" key="3">
    <source>
        <dbReference type="SAM" id="SignalP"/>
    </source>
</evidence>
<feature type="compositionally biased region" description="Low complexity" evidence="2">
    <location>
        <begin position="37"/>
        <end position="55"/>
    </location>
</feature>
<sequence length="303" mass="30158">MNTRINNRRIGTPPVIVAGAAAVALVIAGCSSNSTQSAPSTTTEATTTTAPAEAAGPVNVPLAEEPSGTATLTWNPDSKMVTAKLQLQGFTPGSSHAMHIHQGSCAAPGKVVVPFPDVTADQGGAVNATVTSSQPAPDGLAAGTLLNIHLGPSDQLGGPDSLAFTPVSCADITPAAPAAPTTITMTPPTAGPRPEGSATLTYDPAAKTLTVAVTGSALAAGAHAEHIHLGSCAAQGAVKFPLNDLVAAADGTAEATTVIQNVDQAPPATGWYVNIHLGSASQIEQDGQPTLYFQPILCGDVGQ</sequence>
<gene>
    <name evidence="5" type="ORF">ORI27_14535</name>
</gene>
<evidence type="ECO:0000313" key="5">
    <source>
        <dbReference type="EMBL" id="MCX2937922.1"/>
    </source>
</evidence>
<feature type="domain" description="CHRD" evidence="4">
    <location>
        <begin position="58"/>
        <end position="144"/>
    </location>
</feature>
<dbReference type="EMBL" id="JAPJDO010000010">
    <property type="protein sequence ID" value="MCX2937922.1"/>
    <property type="molecule type" value="Genomic_DNA"/>
</dbReference>
<comment type="similarity">
    <text evidence="1">Belongs to the Cu-Zn superoxide dismutase family.</text>
</comment>
<organism evidence="5 6">
    <name type="scientific">Mycobacterium pinniadriaticum</name>
    <dbReference type="NCBI Taxonomy" id="2994102"/>
    <lineage>
        <taxon>Bacteria</taxon>
        <taxon>Bacillati</taxon>
        <taxon>Actinomycetota</taxon>
        <taxon>Actinomycetes</taxon>
        <taxon>Mycobacteriales</taxon>
        <taxon>Mycobacteriaceae</taxon>
        <taxon>Mycobacterium</taxon>
    </lineage>
</organism>
<reference evidence="5 6" key="1">
    <citation type="submission" date="2022-11" db="EMBL/GenBank/DDBJ databases">
        <title>Mycobacterium sp. nov.</title>
        <authorList>
            <person name="Papic B."/>
            <person name="Spicic S."/>
            <person name="Duvnjak S."/>
        </authorList>
    </citation>
    <scope>NUCLEOTIDE SEQUENCE [LARGE SCALE GENOMIC DNA]</scope>
    <source>
        <strain evidence="5 6">CVI_P4</strain>
    </source>
</reference>
<name>A0ABT3SEI2_9MYCO</name>
<feature type="signal peptide" evidence="3">
    <location>
        <begin position="1"/>
        <end position="37"/>
    </location>
</feature>
<dbReference type="SUPFAM" id="SSF49329">
    <property type="entry name" value="Cu,Zn superoxide dismutase-like"/>
    <property type="match status" value="1"/>
</dbReference>
<dbReference type="Proteomes" id="UP001300745">
    <property type="component" value="Unassembled WGS sequence"/>
</dbReference>
<dbReference type="Gene3D" id="2.60.40.200">
    <property type="entry name" value="Superoxide dismutase, copper/zinc binding domain"/>
    <property type="match status" value="1"/>
</dbReference>
<evidence type="ECO:0000259" key="4">
    <source>
        <dbReference type="Pfam" id="PF07452"/>
    </source>
</evidence>
<dbReference type="InterPro" id="IPR036423">
    <property type="entry name" value="SOD-like_Cu/Zn_dom_sf"/>
</dbReference>
<accession>A0ABT3SEI2</accession>
<keyword evidence="3" id="KW-0732">Signal</keyword>
<feature type="chain" id="PRO_5045053172" evidence="3">
    <location>
        <begin position="38"/>
        <end position="303"/>
    </location>
</feature>
<feature type="region of interest" description="Disordered" evidence="2">
    <location>
        <begin position="32"/>
        <end position="68"/>
    </location>
</feature>
<keyword evidence="6" id="KW-1185">Reference proteome</keyword>
<dbReference type="RefSeq" id="WP_265997583.1">
    <property type="nucleotide sequence ID" value="NZ_JAPJDN010000010.1"/>
</dbReference>